<evidence type="ECO:0000256" key="7">
    <source>
        <dbReference type="ARBA" id="ARBA00023004"/>
    </source>
</evidence>
<dbReference type="InterPro" id="IPR037066">
    <property type="entry name" value="Plug_dom_sf"/>
</dbReference>
<evidence type="ECO:0000313" key="18">
    <source>
        <dbReference type="Proteomes" id="UP000199036"/>
    </source>
</evidence>
<accession>A0A1I4Z455</accession>
<dbReference type="STRING" id="913024.SAMN05421741_105159"/>
<comment type="subcellular location">
    <subcellularLocation>
        <location evidence="1 12">Cell outer membrane</location>
        <topology evidence="1 12">Multi-pass membrane protein</topology>
    </subcellularLocation>
</comment>
<dbReference type="SUPFAM" id="SSF56935">
    <property type="entry name" value="Porins"/>
    <property type="match status" value="1"/>
</dbReference>
<dbReference type="GO" id="GO:0015344">
    <property type="term" value="F:siderophore uptake transmembrane transporter activity"/>
    <property type="evidence" value="ECO:0007669"/>
    <property type="project" value="TreeGrafter"/>
</dbReference>
<feature type="signal peptide" evidence="14">
    <location>
        <begin position="1"/>
        <end position="19"/>
    </location>
</feature>
<evidence type="ECO:0000256" key="9">
    <source>
        <dbReference type="ARBA" id="ARBA00023077"/>
    </source>
</evidence>
<dbReference type="RefSeq" id="WP_091520482.1">
    <property type="nucleotide sequence ID" value="NZ_FOVI01000005.1"/>
</dbReference>
<protein>
    <submittedName>
        <fullName evidence="17">Iron complex outermembrane recepter protein</fullName>
    </submittedName>
</protein>
<proteinExistence type="inferred from homology"/>
<feature type="domain" description="TonB-dependent receptor plug" evidence="16">
    <location>
        <begin position="51"/>
        <end position="157"/>
    </location>
</feature>
<dbReference type="PROSITE" id="PS52016">
    <property type="entry name" value="TONB_DEPENDENT_REC_3"/>
    <property type="match status" value="1"/>
</dbReference>
<dbReference type="PANTHER" id="PTHR32552">
    <property type="entry name" value="FERRICHROME IRON RECEPTOR-RELATED"/>
    <property type="match status" value="1"/>
</dbReference>
<evidence type="ECO:0000256" key="10">
    <source>
        <dbReference type="ARBA" id="ARBA00023136"/>
    </source>
</evidence>
<dbReference type="GO" id="GO:0009279">
    <property type="term" value="C:cell outer membrane"/>
    <property type="evidence" value="ECO:0007669"/>
    <property type="project" value="UniProtKB-SubCell"/>
</dbReference>
<feature type="chain" id="PRO_5011589933" evidence="14">
    <location>
        <begin position="20"/>
        <end position="697"/>
    </location>
</feature>
<evidence type="ECO:0000256" key="3">
    <source>
        <dbReference type="ARBA" id="ARBA00022452"/>
    </source>
</evidence>
<keyword evidence="18" id="KW-1185">Reference proteome</keyword>
<evidence type="ECO:0000256" key="2">
    <source>
        <dbReference type="ARBA" id="ARBA00022448"/>
    </source>
</evidence>
<keyword evidence="4" id="KW-0410">Iron transport</keyword>
<keyword evidence="3 12" id="KW-1134">Transmembrane beta strand</keyword>
<sequence length="697" mass="77836">MRKFLAVLFFLITVLKVRAQDSLHSTLLQDLVISTSGPQMYPLQVSDSIFQLPASVAKLDTKLLQSNNRVELAPILNTVPGVLMQSATFNTNRLSIRGIGARTPYGTNKVRAFFGNIPLTGGNSETTIEDIDLEFLQNIHIIKGPLSSVYGAGLGGAVLLQPKTADPDQVQAGVSATVGSFGLIKNRIFASYGAHTYSFNVGYHKVQSDGFRENSQYYREGVTITGDAFCKKNSKLTYLSQFTSLQAYIASSIDRETFLNNPKAAAANWKEAKGYEAYKNFMVGLNYDFALHENITSATSVFYSLKDSDEPRPFDILREKTETFGARSQFVGSWQLDGKLLKATVGVEFFQDGYDAATLENLYLENNGSGSLAGADKNQLFQRRNFVNVYSQLRYVFSEKWELNAGLNYNKTSFVLQQKYPLDNVYDTPYEYNGIWAPQIALSYLPSKHQTIYVSVGRGYSLPSIEETMDDNGQVNTSIKPENGYNVELGTKLFSVDKRFYAEAALYRMKVNDLLVAHRVLEDQYVGVNAGSTVHMGLEFMAQYKWQLGRKTLVIPYVSAALGNFRFDDFKQNDQDFSENDLTGVPKNQFTGGFMFNLPYGFGLKADYFFVDKIPLNDANALFSDAYSLCNAAVNWQGKVIDSLSLLINVGVNNLFNEQYASMVLVNATGFGNSAPRYYYPGQPVNYFGSFQLKYVF</sequence>
<evidence type="ECO:0000259" key="16">
    <source>
        <dbReference type="Pfam" id="PF07715"/>
    </source>
</evidence>
<gene>
    <name evidence="17" type="ORF">SAMN05421741_105159</name>
</gene>
<keyword evidence="10 12" id="KW-0472">Membrane</keyword>
<evidence type="ECO:0000256" key="1">
    <source>
        <dbReference type="ARBA" id="ARBA00004571"/>
    </source>
</evidence>
<evidence type="ECO:0000256" key="11">
    <source>
        <dbReference type="ARBA" id="ARBA00023237"/>
    </source>
</evidence>
<organism evidence="17 18">
    <name type="scientific">Paenimyroides ummariense</name>
    <dbReference type="NCBI Taxonomy" id="913024"/>
    <lineage>
        <taxon>Bacteria</taxon>
        <taxon>Pseudomonadati</taxon>
        <taxon>Bacteroidota</taxon>
        <taxon>Flavobacteriia</taxon>
        <taxon>Flavobacteriales</taxon>
        <taxon>Flavobacteriaceae</taxon>
        <taxon>Paenimyroides</taxon>
    </lineage>
</organism>
<evidence type="ECO:0000256" key="4">
    <source>
        <dbReference type="ARBA" id="ARBA00022496"/>
    </source>
</evidence>
<dbReference type="Gene3D" id="2.170.130.10">
    <property type="entry name" value="TonB-dependent receptor, plug domain"/>
    <property type="match status" value="1"/>
</dbReference>
<keyword evidence="2 12" id="KW-0813">Transport</keyword>
<dbReference type="Pfam" id="PF00593">
    <property type="entry name" value="TonB_dep_Rec_b-barrel"/>
    <property type="match status" value="1"/>
</dbReference>
<keyword evidence="9 13" id="KW-0798">TonB box</keyword>
<dbReference type="Pfam" id="PF07715">
    <property type="entry name" value="Plug"/>
    <property type="match status" value="1"/>
</dbReference>
<dbReference type="Gene3D" id="2.40.170.20">
    <property type="entry name" value="TonB-dependent receptor, beta-barrel domain"/>
    <property type="match status" value="1"/>
</dbReference>
<feature type="domain" description="TonB-dependent receptor-like beta-barrel" evidence="15">
    <location>
        <begin position="266"/>
        <end position="655"/>
    </location>
</feature>
<keyword evidence="6 14" id="KW-0732">Signal</keyword>
<name>A0A1I4Z455_9FLAO</name>
<dbReference type="InterPro" id="IPR012910">
    <property type="entry name" value="Plug_dom"/>
</dbReference>
<evidence type="ECO:0000256" key="8">
    <source>
        <dbReference type="ARBA" id="ARBA00023065"/>
    </source>
</evidence>
<evidence type="ECO:0000256" key="12">
    <source>
        <dbReference type="PROSITE-ProRule" id="PRU01360"/>
    </source>
</evidence>
<keyword evidence="11 12" id="KW-0998">Cell outer membrane</keyword>
<dbReference type="PANTHER" id="PTHR32552:SF68">
    <property type="entry name" value="FERRICHROME OUTER MEMBRANE TRANSPORTER_PHAGE RECEPTOR"/>
    <property type="match status" value="1"/>
</dbReference>
<evidence type="ECO:0000259" key="15">
    <source>
        <dbReference type="Pfam" id="PF00593"/>
    </source>
</evidence>
<dbReference type="OrthoDB" id="9782587at2"/>
<dbReference type="InterPro" id="IPR000531">
    <property type="entry name" value="Beta-barrel_TonB"/>
</dbReference>
<keyword evidence="8" id="KW-0406">Ion transport</keyword>
<dbReference type="Proteomes" id="UP000199036">
    <property type="component" value="Unassembled WGS sequence"/>
</dbReference>
<comment type="similarity">
    <text evidence="12 13">Belongs to the TonB-dependent receptor family.</text>
</comment>
<dbReference type="EMBL" id="FOVI01000005">
    <property type="protein sequence ID" value="SFN45066.1"/>
    <property type="molecule type" value="Genomic_DNA"/>
</dbReference>
<evidence type="ECO:0000256" key="5">
    <source>
        <dbReference type="ARBA" id="ARBA00022692"/>
    </source>
</evidence>
<dbReference type="InterPro" id="IPR036942">
    <property type="entry name" value="Beta-barrel_TonB_sf"/>
</dbReference>
<evidence type="ECO:0000256" key="6">
    <source>
        <dbReference type="ARBA" id="ARBA00022729"/>
    </source>
</evidence>
<reference evidence="18" key="1">
    <citation type="submission" date="2016-10" db="EMBL/GenBank/DDBJ databases">
        <authorList>
            <person name="Varghese N."/>
            <person name="Submissions S."/>
        </authorList>
    </citation>
    <scope>NUCLEOTIDE SEQUENCE [LARGE SCALE GENOMIC DNA]</scope>
    <source>
        <strain evidence="18">DS-12</strain>
    </source>
</reference>
<evidence type="ECO:0000256" key="13">
    <source>
        <dbReference type="RuleBase" id="RU003357"/>
    </source>
</evidence>
<evidence type="ECO:0000313" key="17">
    <source>
        <dbReference type="EMBL" id="SFN45066.1"/>
    </source>
</evidence>
<evidence type="ECO:0000256" key="14">
    <source>
        <dbReference type="SAM" id="SignalP"/>
    </source>
</evidence>
<dbReference type="AlphaFoldDB" id="A0A1I4Z455"/>
<dbReference type="InterPro" id="IPR039426">
    <property type="entry name" value="TonB-dep_rcpt-like"/>
</dbReference>
<keyword evidence="5 12" id="KW-0812">Transmembrane</keyword>
<keyword evidence="7" id="KW-0408">Iron</keyword>